<feature type="domain" description="Nephrocystin 3-like N-terminal" evidence="2">
    <location>
        <begin position="87"/>
        <end position="244"/>
    </location>
</feature>
<dbReference type="SUPFAM" id="SSF52540">
    <property type="entry name" value="P-loop containing nucleoside triphosphate hydrolases"/>
    <property type="match status" value="1"/>
</dbReference>
<dbReference type="Gene3D" id="3.40.50.300">
    <property type="entry name" value="P-loop containing nucleotide triphosphate hydrolases"/>
    <property type="match status" value="1"/>
</dbReference>
<reference evidence="3" key="1">
    <citation type="submission" date="2020-11" db="EMBL/GenBank/DDBJ databases">
        <authorList>
            <consortium name="DOE Joint Genome Institute"/>
            <person name="Ahrendt S."/>
            <person name="Riley R."/>
            <person name="Andreopoulos W."/>
            <person name="Labutti K."/>
            <person name="Pangilinan J."/>
            <person name="Ruiz-Duenas F.J."/>
            <person name="Barrasa J.M."/>
            <person name="Sanchez-Garcia M."/>
            <person name="Camarero S."/>
            <person name="Miyauchi S."/>
            <person name="Serrano A."/>
            <person name="Linde D."/>
            <person name="Babiker R."/>
            <person name="Drula E."/>
            <person name="Ayuso-Fernandez I."/>
            <person name="Pacheco R."/>
            <person name="Padilla G."/>
            <person name="Ferreira P."/>
            <person name="Barriuso J."/>
            <person name="Kellner H."/>
            <person name="Castanera R."/>
            <person name="Alfaro M."/>
            <person name="Ramirez L."/>
            <person name="Pisabarro A.G."/>
            <person name="Kuo A."/>
            <person name="Tritt A."/>
            <person name="Lipzen A."/>
            <person name="He G."/>
            <person name="Yan M."/>
            <person name="Ng V."/>
            <person name="Cullen D."/>
            <person name="Martin F."/>
            <person name="Rosso M.-N."/>
            <person name="Henrissat B."/>
            <person name="Hibbett D."/>
            <person name="Martinez A.T."/>
            <person name="Grigoriev I.V."/>
        </authorList>
    </citation>
    <scope>NUCLEOTIDE SEQUENCE</scope>
    <source>
        <strain evidence="3">MF-IS2</strain>
    </source>
</reference>
<sequence length="622" mass="70251">MSNTGILQGAHDFVLKNPHLSDNSINVQQTIHNTTAEHKRPGLKILLRASMPDAFYDSSARDPPPSCHPGTRYNFIDAITSWGLSAKQHARCMLWLYGPAGVGKSAVAQTCSERLAAGGRLAAALFFSRSVGLHKRDDPHRLFPSLAYQIATKSRPFGDILDKRIQDDPTLVTKSMREQFQELLVKPLSQLEPSAVGVIKGLVVIIDGLDECGKGPEMHGDIIEIVATSVRNRTTPFLWAFFSRPETHIVGSFTTNSIQSLTHRLEIRVSRKIDNEITLYLTDGLRKIQRRNGLPDSWISERDIGVLVNLSGGLFIYAATVIRFVGSHKSPGPVDQLRAVLALARGHEGTGSVHPLSELDLFYTLVMRHVPSETLLRIQAILLLTLFATRTTDFLIEMLESHSQWARTIWIANVIGLSESQFRNACGSLHSVLELDSSQEIKFYHASFMDFLQDPRRSGEFCIYSRVDSLRMELLQRLNYVHACSIEEPIHIDIAWPTPWSKTDSSDAYRFLVHVFFALCQWNGHPLDSLMSEALFNLQFHMIPLIRHGGICKSDISPPLLKRNIHADFRDRIVRRSYDPFVYLHKPGNVSWEDFYVIGCGENKVLCWRDKYHGWCLSPYPT</sequence>
<dbReference type="InterPro" id="IPR056884">
    <property type="entry name" value="NPHP3-like_N"/>
</dbReference>
<protein>
    <recommendedName>
        <fullName evidence="2">Nephrocystin 3-like N-terminal domain-containing protein</fullName>
    </recommendedName>
</protein>
<keyword evidence="1" id="KW-0677">Repeat</keyword>
<dbReference type="InterPro" id="IPR027417">
    <property type="entry name" value="P-loop_NTPase"/>
</dbReference>
<keyword evidence="4" id="KW-1185">Reference proteome</keyword>
<gene>
    <name evidence="3" type="ORF">P691DRAFT_785509</name>
</gene>
<dbReference type="OrthoDB" id="3014077at2759"/>
<dbReference type="AlphaFoldDB" id="A0A9P6BYJ8"/>
<dbReference type="Proteomes" id="UP000807342">
    <property type="component" value="Unassembled WGS sequence"/>
</dbReference>
<evidence type="ECO:0000256" key="1">
    <source>
        <dbReference type="ARBA" id="ARBA00022737"/>
    </source>
</evidence>
<dbReference type="PANTHER" id="PTHR10039">
    <property type="entry name" value="AMELOGENIN"/>
    <property type="match status" value="1"/>
</dbReference>
<evidence type="ECO:0000259" key="2">
    <source>
        <dbReference type="Pfam" id="PF24883"/>
    </source>
</evidence>
<evidence type="ECO:0000313" key="4">
    <source>
        <dbReference type="Proteomes" id="UP000807342"/>
    </source>
</evidence>
<proteinExistence type="predicted"/>
<dbReference type="PANTHER" id="PTHR10039:SF17">
    <property type="entry name" value="FUNGAL STAND N-TERMINAL GOODBYE DOMAIN-CONTAINING PROTEIN-RELATED"/>
    <property type="match status" value="1"/>
</dbReference>
<name>A0A9P6BYJ8_9AGAR</name>
<dbReference type="Pfam" id="PF24883">
    <property type="entry name" value="NPHP3_N"/>
    <property type="match status" value="1"/>
</dbReference>
<evidence type="ECO:0000313" key="3">
    <source>
        <dbReference type="EMBL" id="KAF9445236.1"/>
    </source>
</evidence>
<accession>A0A9P6BYJ8</accession>
<organism evidence="3 4">
    <name type="scientific">Macrolepiota fuliginosa MF-IS2</name>
    <dbReference type="NCBI Taxonomy" id="1400762"/>
    <lineage>
        <taxon>Eukaryota</taxon>
        <taxon>Fungi</taxon>
        <taxon>Dikarya</taxon>
        <taxon>Basidiomycota</taxon>
        <taxon>Agaricomycotina</taxon>
        <taxon>Agaricomycetes</taxon>
        <taxon>Agaricomycetidae</taxon>
        <taxon>Agaricales</taxon>
        <taxon>Agaricineae</taxon>
        <taxon>Agaricaceae</taxon>
        <taxon>Macrolepiota</taxon>
    </lineage>
</organism>
<dbReference type="EMBL" id="MU151315">
    <property type="protein sequence ID" value="KAF9445236.1"/>
    <property type="molecule type" value="Genomic_DNA"/>
</dbReference>
<comment type="caution">
    <text evidence="3">The sequence shown here is derived from an EMBL/GenBank/DDBJ whole genome shotgun (WGS) entry which is preliminary data.</text>
</comment>